<sequence length="355" mass="41443">MKETMPYEKKLILENADVSESDKKPIISIIVPFYNASLTLDRLLESIRKQTFPKFEVIGIDDGSVDDSSSVFKRFRERDPRFVLLRQDNKGQSAARSAGLKIARGNFVTFADADDFVDARWLSLLHTTITKYNADISMCAFYNYSPENHRYYPSRFPSKNVVWDKKSAMSAWLTDEEFKSFLWNKLFKKTVLDRIDMSPDFNFMEDVYINGQALQFAEVIASCQEVGYYYVINPQSKMHSSFLDQDAKAFYFLTDFIKVASNEQNLQDFGQIRTIKIAMATVERMKKNDLPKNKKLIFEVYKQVKSLSPVAFNYFKGPTQFFLFWIKLTGEVFLPLKLRRKIVVFRDYFVARRIG</sequence>
<dbReference type="EMBL" id="LKGI01000059">
    <property type="protein sequence ID" value="RNE30665.1"/>
    <property type="molecule type" value="Genomic_DNA"/>
</dbReference>
<dbReference type="PANTHER" id="PTHR22916">
    <property type="entry name" value="GLYCOSYLTRANSFERASE"/>
    <property type="match status" value="1"/>
</dbReference>
<dbReference type="GO" id="GO:0016757">
    <property type="term" value="F:glycosyltransferase activity"/>
    <property type="evidence" value="ECO:0007669"/>
    <property type="project" value="UniProtKB-KW"/>
</dbReference>
<organism evidence="4 5">
    <name type="scientific">Lacticaseibacillus paracasei</name>
    <name type="common">Lactobacillus paracasei</name>
    <dbReference type="NCBI Taxonomy" id="1597"/>
    <lineage>
        <taxon>Bacteria</taxon>
        <taxon>Bacillati</taxon>
        <taxon>Bacillota</taxon>
        <taxon>Bacilli</taxon>
        <taxon>Lactobacillales</taxon>
        <taxon>Lactobacillaceae</taxon>
        <taxon>Lacticaseibacillus</taxon>
    </lineage>
</organism>
<gene>
    <name evidence="4" type="ORF">FAM6012_01524</name>
</gene>
<evidence type="ECO:0000313" key="5">
    <source>
        <dbReference type="Proteomes" id="UP000284123"/>
    </source>
</evidence>
<feature type="domain" description="Glycosyltransferase 2-like" evidence="3">
    <location>
        <begin position="28"/>
        <end position="160"/>
    </location>
</feature>
<dbReference type="AlphaFoldDB" id="A0A8B3GW23"/>
<dbReference type="PANTHER" id="PTHR22916:SF51">
    <property type="entry name" value="GLYCOSYLTRANSFERASE EPSH-RELATED"/>
    <property type="match status" value="1"/>
</dbReference>
<evidence type="ECO:0000259" key="3">
    <source>
        <dbReference type="Pfam" id="PF00535"/>
    </source>
</evidence>
<keyword evidence="2 4" id="KW-0808">Transferase</keyword>
<comment type="caution">
    <text evidence="4">The sequence shown here is derived from an EMBL/GenBank/DDBJ whole genome shotgun (WGS) entry which is preliminary data.</text>
</comment>
<dbReference type="EC" id="2.4.-.-" evidence="4"/>
<evidence type="ECO:0000256" key="1">
    <source>
        <dbReference type="ARBA" id="ARBA00022676"/>
    </source>
</evidence>
<dbReference type="Gene3D" id="3.90.550.10">
    <property type="entry name" value="Spore Coat Polysaccharide Biosynthesis Protein SpsA, Chain A"/>
    <property type="match status" value="1"/>
</dbReference>
<dbReference type="InterPro" id="IPR029044">
    <property type="entry name" value="Nucleotide-diphossugar_trans"/>
</dbReference>
<dbReference type="SUPFAM" id="SSF53448">
    <property type="entry name" value="Nucleotide-diphospho-sugar transferases"/>
    <property type="match status" value="1"/>
</dbReference>
<protein>
    <submittedName>
        <fullName evidence="4">Putative glycosyltransferase EpsJ</fullName>
        <ecNumber evidence="4">2.4.-.-</ecNumber>
    </submittedName>
</protein>
<dbReference type="Proteomes" id="UP000284123">
    <property type="component" value="Unassembled WGS sequence"/>
</dbReference>
<dbReference type="InterPro" id="IPR001173">
    <property type="entry name" value="Glyco_trans_2-like"/>
</dbReference>
<name>A0A8B3GW23_LACPA</name>
<evidence type="ECO:0000313" key="4">
    <source>
        <dbReference type="EMBL" id="RNE30665.1"/>
    </source>
</evidence>
<reference evidence="4 5" key="1">
    <citation type="journal article" date="2018" name="Front. Microbiol.">
        <title>Conversion of Methionine to Cysteine in Lactobacillus paracasei Depends on the Highly Mobile cysK-ctl-cysE Gene Cluster.</title>
        <authorList>
            <person name="Wuthrich D."/>
            <person name="Irmler S."/>
            <person name="Berthoud H."/>
            <person name="Guggenbuhl B."/>
            <person name="Eugster E."/>
            <person name="Bruggmann R."/>
        </authorList>
    </citation>
    <scope>NUCLEOTIDE SEQUENCE [LARGE SCALE GENOMIC DNA]</scope>
    <source>
        <strain evidence="4 5">FAM6012</strain>
    </source>
</reference>
<accession>A0A8B3GW23</accession>
<proteinExistence type="predicted"/>
<dbReference type="RefSeq" id="WP_123019582.1">
    <property type="nucleotide sequence ID" value="NZ_LKGI01000059.1"/>
</dbReference>
<dbReference type="Pfam" id="PF00535">
    <property type="entry name" value="Glycos_transf_2"/>
    <property type="match status" value="1"/>
</dbReference>
<evidence type="ECO:0000256" key="2">
    <source>
        <dbReference type="ARBA" id="ARBA00022679"/>
    </source>
</evidence>
<keyword evidence="1 4" id="KW-0328">Glycosyltransferase</keyword>
<dbReference type="CDD" id="cd00761">
    <property type="entry name" value="Glyco_tranf_GTA_type"/>
    <property type="match status" value="1"/>
</dbReference>